<comment type="caution">
    <text evidence="7">The sequence shown here is derived from an EMBL/GenBank/DDBJ whole genome shotgun (WGS) entry which is preliminary data.</text>
</comment>
<keyword evidence="8" id="KW-1185">Reference proteome</keyword>
<organism evidence="7 8">
    <name type="scientific">Oxalicibacterium faecigallinarum</name>
    <dbReference type="NCBI Taxonomy" id="573741"/>
    <lineage>
        <taxon>Bacteria</taxon>
        <taxon>Pseudomonadati</taxon>
        <taxon>Pseudomonadota</taxon>
        <taxon>Betaproteobacteria</taxon>
        <taxon>Burkholderiales</taxon>
        <taxon>Oxalobacteraceae</taxon>
        <taxon>Oxalicibacterium</taxon>
    </lineage>
</organism>
<keyword evidence="3 6" id="KW-0812">Transmembrane</keyword>
<reference evidence="8" key="1">
    <citation type="journal article" date="2019" name="Int. J. Syst. Evol. Microbiol.">
        <title>The Global Catalogue of Microorganisms (GCM) 10K type strain sequencing project: providing services to taxonomists for standard genome sequencing and annotation.</title>
        <authorList>
            <consortium name="The Broad Institute Genomics Platform"/>
            <consortium name="The Broad Institute Genome Sequencing Center for Infectious Disease"/>
            <person name="Wu L."/>
            <person name="Ma J."/>
        </authorList>
    </citation>
    <scope>NUCLEOTIDE SEQUENCE [LARGE SCALE GENOMIC DNA]</scope>
    <source>
        <strain evidence="8">CCM 2767</strain>
    </source>
</reference>
<feature type="transmembrane region" description="Helical" evidence="6">
    <location>
        <begin position="213"/>
        <end position="234"/>
    </location>
</feature>
<dbReference type="EMBL" id="BMDI01000001">
    <property type="protein sequence ID" value="GGI19014.1"/>
    <property type="molecule type" value="Genomic_DNA"/>
</dbReference>
<feature type="transmembrane region" description="Helical" evidence="6">
    <location>
        <begin position="265"/>
        <end position="286"/>
    </location>
</feature>
<dbReference type="Proteomes" id="UP000642180">
    <property type="component" value="Unassembled WGS sequence"/>
</dbReference>
<name>A0A8J3F3G5_9BURK</name>
<comment type="similarity">
    <text evidence="2">Belongs to the autoinducer-2 exporter (AI-2E) (TC 2.A.86) family.</text>
</comment>
<evidence type="ECO:0000256" key="1">
    <source>
        <dbReference type="ARBA" id="ARBA00004141"/>
    </source>
</evidence>
<comment type="subcellular location">
    <subcellularLocation>
        <location evidence="1">Membrane</location>
        <topology evidence="1">Multi-pass membrane protein</topology>
    </subcellularLocation>
</comment>
<evidence type="ECO:0000256" key="4">
    <source>
        <dbReference type="ARBA" id="ARBA00022989"/>
    </source>
</evidence>
<proteinExistence type="inferred from homology"/>
<evidence type="ECO:0000256" key="5">
    <source>
        <dbReference type="ARBA" id="ARBA00023136"/>
    </source>
</evidence>
<keyword evidence="4 6" id="KW-1133">Transmembrane helix</keyword>
<dbReference type="RefSeq" id="WP_229726287.1">
    <property type="nucleotide sequence ID" value="NZ_BMDI01000001.1"/>
</dbReference>
<evidence type="ECO:0000256" key="2">
    <source>
        <dbReference type="ARBA" id="ARBA00009773"/>
    </source>
</evidence>
<evidence type="ECO:0000256" key="3">
    <source>
        <dbReference type="ARBA" id="ARBA00022692"/>
    </source>
</evidence>
<feature type="transmembrane region" description="Helical" evidence="6">
    <location>
        <begin position="160"/>
        <end position="177"/>
    </location>
</feature>
<sequence>MASNPEKEMSANKRGEVIAIASYILAALALLLVLHLGLLAALFSGLLVYALVQLIAPHLGKKLVGRRARMFVVALLSAAIVTALTALIWGGVTFLRSDAGSMQVLLRKMADVLEATRGQIPDWLAAYVPVDAEALRTMIVNWLHAHAIEARTIGATAGRILAHILIGMIIGAMAALFDTTTTPAYRPLAAALHARVVTLHNAFSNVVFAQVRIAAINAILTGIYLLVILPLCGVELPLRKTMVVVTFLVGLLPVVGNLVSNTILVVIGLSHSLHIALISLVFLIGIHKLEYFLNARIIGHHINARTWELLAAMLVMEAMFGIPGLIAAPVFYAYIKRELSDRGLV</sequence>
<dbReference type="Pfam" id="PF01594">
    <property type="entry name" value="AI-2E_transport"/>
    <property type="match status" value="1"/>
</dbReference>
<evidence type="ECO:0000313" key="8">
    <source>
        <dbReference type="Proteomes" id="UP000642180"/>
    </source>
</evidence>
<feature type="transmembrane region" description="Helical" evidence="6">
    <location>
        <begin position="307"/>
        <end position="335"/>
    </location>
</feature>
<evidence type="ECO:0000256" key="6">
    <source>
        <dbReference type="SAM" id="Phobius"/>
    </source>
</evidence>
<protein>
    <submittedName>
        <fullName evidence="7">Membrane protein</fullName>
    </submittedName>
</protein>
<accession>A0A8J3F3G5</accession>
<evidence type="ECO:0000313" key="7">
    <source>
        <dbReference type="EMBL" id="GGI19014.1"/>
    </source>
</evidence>
<feature type="transmembrane region" description="Helical" evidence="6">
    <location>
        <begin position="20"/>
        <end position="51"/>
    </location>
</feature>
<feature type="transmembrane region" description="Helical" evidence="6">
    <location>
        <begin position="241"/>
        <end position="259"/>
    </location>
</feature>
<dbReference type="GO" id="GO:0016020">
    <property type="term" value="C:membrane"/>
    <property type="evidence" value="ECO:0007669"/>
    <property type="project" value="UniProtKB-SubCell"/>
</dbReference>
<keyword evidence="5 6" id="KW-0472">Membrane</keyword>
<gene>
    <name evidence="7" type="ORF">GCM10008066_16960</name>
</gene>
<dbReference type="InterPro" id="IPR002549">
    <property type="entry name" value="AI-2E-like"/>
</dbReference>
<dbReference type="AlphaFoldDB" id="A0A8J3F3G5"/>
<feature type="transmembrane region" description="Helical" evidence="6">
    <location>
        <begin position="71"/>
        <end position="95"/>
    </location>
</feature>